<dbReference type="Pfam" id="PF13527">
    <property type="entry name" value="Acetyltransf_9"/>
    <property type="match status" value="1"/>
</dbReference>
<dbReference type="InterPro" id="IPR051554">
    <property type="entry name" value="Acetyltransferase_Eis"/>
</dbReference>
<dbReference type="PANTHER" id="PTHR37817:SF1">
    <property type="entry name" value="N-ACETYLTRANSFERASE EIS"/>
    <property type="match status" value="1"/>
</dbReference>
<protein>
    <submittedName>
        <fullName evidence="3">GNAT family N-acetyltransferase</fullName>
    </submittedName>
</protein>
<evidence type="ECO:0000259" key="2">
    <source>
        <dbReference type="Pfam" id="PF17668"/>
    </source>
</evidence>
<dbReference type="GO" id="GO:0034069">
    <property type="term" value="F:aminoglycoside N-acetyltransferase activity"/>
    <property type="evidence" value="ECO:0007669"/>
    <property type="project" value="TreeGrafter"/>
</dbReference>
<dbReference type="InterPro" id="IPR025559">
    <property type="entry name" value="Eis_dom"/>
</dbReference>
<dbReference type="InterPro" id="IPR041380">
    <property type="entry name" value="Acetyltransf_17"/>
</dbReference>
<accession>A0A9D1MQP3</accession>
<dbReference type="SUPFAM" id="SSF55729">
    <property type="entry name" value="Acyl-CoA N-acyltransferases (Nat)"/>
    <property type="match status" value="1"/>
</dbReference>
<dbReference type="PANTHER" id="PTHR37817">
    <property type="entry name" value="N-ACETYLTRANSFERASE EIS"/>
    <property type="match status" value="1"/>
</dbReference>
<dbReference type="GO" id="GO:0030649">
    <property type="term" value="P:aminoglycoside antibiotic catabolic process"/>
    <property type="evidence" value="ECO:0007669"/>
    <property type="project" value="TreeGrafter"/>
</dbReference>
<dbReference type="SUPFAM" id="SSF55718">
    <property type="entry name" value="SCP-like"/>
    <property type="match status" value="1"/>
</dbReference>
<evidence type="ECO:0000313" key="4">
    <source>
        <dbReference type="Proteomes" id="UP000824099"/>
    </source>
</evidence>
<dbReference type="Gene3D" id="3.40.630.30">
    <property type="match status" value="2"/>
</dbReference>
<dbReference type="Pfam" id="PF17668">
    <property type="entry name" value="Acetyltransf_17"/>
    <property type="match status" value="1"/>
</dbReference>
<feature type="domain" description="Enhanced intracellular survival protein" evidence="1">
    <location>
        <begin position="291"/>
        <end position="388"/>
    </location>
</feature>
<name>A0A9D1MQP3_9FIRM</name>
<feature type="domain" description="Eis-like acetyltransferase" evidence="2">
    <location>
        <begin position="182"/>
        <end position="286"/>
    </location>
</feature>
<evidence type="ECO:0000313" key="3">
    <source>
        <dbReference type="EMBL" id="HIU64674.1"/>
    </source>
</evidence>
<dbReference type="AlphaFoldDB" id="A0A9D1MQP3"/>
<dbReference type="Proteomes" id="UP000824099">
    <property type="component" value="Unassembled WGS sequence"/>
</dbReference>
<sequence length="394" mass="46065">MEFALINERTLVQAEKLWDYCFEKQDTFFFQWYFKNYCLKQNEILGAFTSNKELVSMVHLNPYNIYLHGEAMRTVYLVGVATDPLMRGRGVLKDLMLMTFMLLRAQGHHFVLLMPEYAGIYQPYQFSFVYFKRKYEMPLAELQFQAPDRDVLLSEFKNESKNNLALLNSIYEKHMVNYSAYVMRNVNMWQDFLTVFRAEGGKVIVAHKNKEIVGYFLYRIQDKTFYIHELLCQTYQAKSTLLHFVKQHLGQCDHLSWLAAFDDRTYCELANHHLSGGSTPFMMARLIDARKALTKIQVPKSLSGSFILLIADELMKDNNYLLEITVKNGNMLLKEVFELPDIEIDIDALTQLYFGSTKASDLIFEGKINIINKDAGAIFAQLWSCQINYINEYY</sequence>
<dbReference type="InterPro" id="IPR016181">
    <property type="entry name" value="Acyl_CoA_acyltransferase"/>
</dbReference>
<dbReference type="EMBL" id="DVNI01000106">
    <property type="protein sequence ID" value="HIU64674.1"/>
    <property type="molecule type" value="Genomic_DNA"/>
</dbReference>
<organism evidence="3 4">
    <name type="scientific">Candidatus Avacidaminococcus intestinavium</name>
    <dbReference type="NCBI Taxonomy" id="2840684"/>
    <lineage>
        <taxon>Bacteria</taxon>
        <taxon>Bacillati</taxon>
        <taxon>Bacillota</taxon>
        <taxon>Negativicutes</taxon>
        <taxon>Acidaminococcales</taxon>
        <taxon>Acidaminococcaceae</taxon>
        <taxon>Acidaminococcaceae incertae sedis</taxon>
        <taxon>Candidatus Avacidaminococcus</taxon>
    </lineage>
</organism>
<comment type="caution">
    <text evidence="3">The sequence shown here is derived from an EMBL/GenBank/DDBJ whole genome shotgun (WGS) entry which is preliminary data.</text>
</comment>
<reference evidence="3" key="2">
    <citation type="journal article" date="2021" name="PeerJ">
        <title>Extensive microbial diversity within the chicken gut microbiome revealed by metagenomics and culture.</title>
        <authorList>
            <person name="Gilroy R."/>
            <person name="Ravi A."/>
            <person name="Getino M."/>
            <person name="Pursley I."/>
            <person name="Horton D.L."/>
            <person name="Alikhan N.F."/>
            <person name="Baker D."/>
            <person name="Gharbi K."/>
            <person name="Hall N."/>
            <person name="Watson M."/>
            <person name="Adriaenssens E.M."/>
            <person name="Foster-Nyarko E."/>
            <person name="Jarju S."/>
            <person name="Secka A."/>
            <person name="Antonio M."/>
            <person name="Oren A."/>
            <person name="Chaudhuri R.R."/>
            <person name="La Ragione R."/>
            <person name="Hildebrand F."/>
            <person name="Pallen M.J."/>
        </authorList>
    </citation>
    <scope>NUCLEOTIDE SEQUENCE</scope>
    <source>
        <strain evidence="3">CHK160-1198</strain>
    </source>
</reference>
<dbReference type="InterPro" id="IPR036527">
    <property type="entry name" value="SCP2_sterol-bd_dom_sf"/>
</dbReference>
<gene>
    <name evidence="3" type="ORF">IAB06_06550</name>
</gene>
<evidence type="ECO:0000259" key="1">
    <source>
        <dbReference type="Pfam" id="PF13530"/>
    </source>
</evidence>
<dbReference type="Gene3D" id="3.30.1050.10">
    <property type="entry name" value="SCP2 sterol-binding domain"/>
    <property type="match status" value="1"/>
</dbReference>
<proteinExistence type="predicted"/>
<reference evidence="3" key="1">
    <citation type="submission" date="2020-10" db="EMBL/GenBank/DDBJ databases">
        <authorList>
            <person name="Gilroy R."/>
        </authorList>
    </citation>
    <scope>NUCLEOTIDE SEQUENCE</scope>
    <source>
        <strain evidence="3">CHK160-1198</strain>
    </source>
</reference>
<dbReference type="Pfam" id="PF13530">
    <property type="entry name" value="SCP2_2"/>
    <property type="match status" value="1"/>
</dbReference>